<accession>B8GVA6</accession>
<dbReference type="STRING" id="396588.Tgr7_2374"/>
<name>B8GVA6_THISH</name>
<keyword evidence="3" id="KW-1185">Reference proteome</keyword>
<dbReference type="RefSeq" id="WP_012638927.1">
    <property type="nucleotide sequence ID" value="NC_011901.1"/>
</dbReference>
<protein>
    <submittedName>
        <fullName evidence="2">Protein involved in cellulose biosynthesis (CelD)-like protein</fullName>
    </submittedName>
</protein>
<dbReference type="EMBL" id="CP001339">
    <property type="protein sequence ID" value="ACL73452.1"/>
    <property type="molecule type" value="Genomic_DNA"/>
</dbReference>
<dbReference type="Pfam" id="PF13480">
    <property type="entry name" value="Acetyltransf_6"/>
    <property type="match status" value="1"/>
</dbReference>
<gene>
    <name evidence="2" type="ordered locus">Tgr7_2374</name>
</gene>
<dbReference type="KEGG" id="tgr:Tgr7_2374"/>
<evidence type="ECO:0000313" key="2">
    <source>
        <dbReference type="EMBL" id="ACL73452.1"/>
    </source>
</evidence>
<sequence>MTRIEVITNLEGLHALAPDWKSLGARFPTPLLQYEWFLSCAEALYPGGELRVVTLEEDGRLTALAPLAQVRRRHGRWLEIMGVSKLHEPAGLLYENPAALERLMQALTRLGHPLDLGRLPGSSPLLTGPGIHIDARGLWLRRPGADRCVLDLQEGWDGVWSAMRKSRRTDFRRLERRARDQGGFQLQVEKPVPAQVDDLLEQAMDIEAAGWKASRGNTLRQDPILADFFHRYCRRMAEHGALHLYYLRLGGHTVAMHVTVSFASVLWVLKIGYDERWRNLSPGLYLALETIRHAAQNGLSAYEFLGSAEDWQGAWPTRRESHGTRICLPLSAEGMRGLLDLASTRLGRHTSRPDRAAPA</sequence>
<dbReference type="eggNOG" id="COG5653">
    <property type="taxonomic scope" value="Bacteria"/>
</dbReference>
<feature type="domain" description="BioF2-like acetyltransferase" evidence="1">
    <location>
        <begin position="165"/>
        <end position="312"/>
    </location>
</feature>
<evidence type="ECO:0000259" key="1">
    <source>
        <dbReference type="Pfam" id="PF13480"/>
    </source>
</evidence>
<dbReference type="InterPro" id="IPR016181">
    <property type="entry name" value="Acyl_CoA_acyltransferase"/>
</dbReference>
<dbReference type="Proteomes" id="UP000002383">
    <property type="component" value="Chromosome"/>
</dbReference>
<dbReference type="AlphaFoldDB" id="B8GVA6"/>
<dbReference type="HOGENOM" id="CLU_063014_0_0_6"/>
<dbReference type="InterPro" id="IPR038740">
    <property type="entry name" value="BioF2-like_GNAT_dom"/>
</dbReference>
<organism evidence="2 3">
    <name type="scientific">Thioalkalivibrio sulfidiphilus (strain HL-EbGR7)</name>
    <dbReference type="NCBI Taxonomy" id="396588"/>
    <lineage>
        <taxon>Bacteria</taxon>
        <taxon>Pseudomonadati</taxon>
        <taxon>Pseudomonadota</taxon>
        <taxon>Gammaproteobacteria</taxon>
        <taxon>Chromatiales</taxon>
        <taxon>Ectothiorhodospiraceae</taxon>
        <taxon>Thioalkalivibrio</taxon>
    </lineage>
</organism>
<reference evidence="2 3" key="1">
    <citation type="journal article" date="2011" name="Stand. Genomic Sci.">
        <title>Complete genome sequence of 'Thioalkalivibrio sulfidophilus' HL-EbGr7.</title>
        <authorList>
            <person name="Muyzer G."/>
            <person name="Sorokin D.Y."/>
            <person name="Mavromatis K."/>
            <person name="Lapidus A."/>
            <person name="Clum A."/>
            <person name="Ivanova N."/>
            <person name="Pati A."/>
            <person name="d'Haeseleer P."/>
            <person name="Woyke T."/>
            <person name="Kyrpides N.C."/>
        </authorList>
    </citation>
    <scope>NUCLEOTIDE SEQUENCE [LARGE SCALE GENOMIC DNA]</scope>
    <source>
        <strain evidence="2 3">HL-EbGR7</strain>
    </source>
</reference>
<evidence type="ECO:0000313" key="3">
    <source>
        <dbReference type="Proteomes" id="UP000002383"/>
    </source>
</evidence>
<dbReference type="Gene3D" id="3.40.630.30">
    <property type="match status" value="1"/>
</dbReference>
<dbReference type="SUPFAM" id="SSF55729">
    <property type="entry name" value="Acyl-CoA N-acyltransferases (Nat)"/>
    <property type="match status" value="1"/>
</dbReference>
<dbReference type="OrthoDB" id="4349922at2"/>
<proteinExistence type="predicted"/>